<evidence type="ECO:0000313" key="1">
    <source>
        <dbReference type="EMBL" id="WOX57735.1"/>
    </source>
</evidence>
<keyword evidence="2" id="KW-1185">Reference proteome</keyword>
<gene>
    <name evidence="1" type="ORF">R6Y96_00305</name>
</gene>
<sequence>MKGDLREKLIFSVQIKGTEPSAVYMGRVYTQLVLIEFANGIQEYVSDDFMLCTPDMVEETKEIILAMLVLSLEKTETTTMGIDTPLDPQRSSAGPKWDLNGRIEEIIIPDDPEKAERWRDAVVDFGLGKILIDIDSEYFPLKLKAGDYIHVYGRIDLRGIE</sequence>
<dbReference type="RefSeq" id="WP_318621455.1">
    <property type="nucleotide sequence ID" value="NZ_CP137642.1"/>
</dbReference>
<name>A0AAX4FVC8_9EURY</name>
<reference evidence="1 2" key="1">
    <citation type="submission" date="2023-10" db="EMBL/GenBank/DDBJ databases">
        <title>The complete genome sequence of Methanoculleus receptaculi DSM 18860.</title>
        <authorList>
            <person name="Lai S.-J."/>
            <person name="You Y.-T."/>
            <person name="Chen S.-C."/>
        </authorList>
    </citation>
    <scope>NUCLEOTIDE SEQUENCE [LARGE SCALE GENOMIC DNA]</scope>
    <source>
        <strain evidence="1 2">DSM 18860</strain>
    </source>
</reference>
<dbReference type="EMBL" id="CP137642">
    <property type="protein sequence ID" value="WOX57735.1"/>
    <property type="molecule type" value="Genomic_DNA"/>
</dbReference>
<proteinExistence type="predicted"/>
<evidence type="ECO:0000313" key="2">
    <source>
        <dbReference type="Proteomes" id="UP001305652"/>
    </source>
</evidence>
<protein>
    <submittedName>
        <fullName evidence="1">Uncharacterized protein</fullName>
    </submittedName>
</protein>
<dbReference type="AlphaFoldDB" id="A0AAX4FVC8"/>
<dbReference type="KEGG" id="mrc:R6Y96_00305"/>
<dbReference type="Proteomes" id="UP001305652">
    <property type="component" value="Chromosome"/>
</dbReference>
<dbReference type="GeneID" id="85731552"/>
<accession>A0AAX4FVC8</accession>
<organism evidence="1 2">
    <name type="scientific">Methanoculleus receptaculi</name>
    <dbReference type="NCBI Taxonomy" id="394967"/>
    <lineage>
        <taxon>Archaea</taxon>
        <taxon>Methanobacteriati</taxon>
        <taxon>Methanobacteriota</taxon>
        <taxon>Stenosarchaea group</taxon>
        <taxon>Methanomicrobia</taxon>
        <taxon>Methanomicrobiales</taxon>
        <taxon>Methanomicrobiaceae</taxon>
        <taxon>Methanoculleus</taxon>
    </lineage>
</organism>